<dbReference type="OrthoDB" id="4571390at2"/>
<keyword evidence="3" id="KW-1185">Reference proteome</keyword>
<reference evidence="2 3" key="1">
    <citation type="submission" date="2016-04" db="EMBL/GenBank/DDBJ databases">
        <authorList>
            <person name="Evans L.H."/>
            <person name="Alamgir A."/>
            <person name="Owens N."/>
            <person name="Weber N.D."/>
            <person name="Virtaneva K."/>
            <person name="Barbian K."/>
            <person name="Babar A."/>
            <person name="Rosenke K."/>
        </authorList>
    </citation>
    <scope>NUCLEOTIDE SEQUENCE [LARGE SCALE GENOMIC DNA]</scope>
    <source>
        <strain evidence="2 3">IFM 0406</strain>
    </source>
</reference>
<sequence length="200" mass="21850">MVEQFRIPNPRSGRSYPAATPLRAEQYQRVVARMPSQWRVLTDFLVISGARLGEAAALADTDLDPDGGACRIERTWRPAPGGWVLTPALCPRTIALPANLFPRLDLHGGGAELFRIEGACGPGLMTRYRHRIWRPAVAAVADDLPGGRRPGVAVLRTTCGRWLADAGVPWPVIAAQLGYHDTAAFATRNLDRLAPTVRQR</sequence>
<dbReference type="AlphaFoldDB" id="A0A164HCU0"/>
<gene>
    <name evidence="2" type="ORF">AWN90_10975</name>
</gene>
<evidence type="ECO:0000313" key="2">
    <source>
        <dbReference type="EMBL" id="KZM68402.1"/>
    </source>
</evidence>
<dbReference type="Proteomes" id="UP000076512">
    <property type="component" value="Unassembled WGS sequence"/>
</dbReference>
<protein>
    <recommendedName>
        <fullName evidence="4">Tyr recombinase domain-containing protein</fullName>
    </recommendedName>
</protein>
<dbReference type="GO" id="GO:0003677">
    <property type="term" value="F:DNA binding"/>
    <property type="evidence" value="ECO:0007669"/>
    <property type="project" value="InterPro"/>
</dbReference>
<evidence type="ECO:0000313" key="3">
    <source>
        <dbReference type="Proteomes" id="UP000076512"/>
    </source>
</evidence>
<comment type="caution">
    <text evidence="2">The sequence shown here is derived from an EMBL/GenBank/DDBJ whole genome shotgun (WGS) entry which is preliminary data.</text>
</comment>
<proteinExistence type="predicted"/>
<name>A0A164HCU0_9NOCA</name>
<evidence type="ECO:0008006" key="4">
    <source>
        <dbReference type="Google" id="ProtNLM"/>
    </source>
</evidence>
<dbReference type="GO" id="GO:0015074">
    <property type="term" value="P:DNA integration"/>
    <property type="evidence" value="ECO:0007669"/>
    <property type="project" value="InterPro"/>
</dbReference>
<accession>A0A164HCU0</accession>
<dbReference type="GO" id="GO:0006310">
    <property type="term" value="P:DNA recombination"/>
    <property type="evidence" value="ECO:0007669"/>
    <property type="project" value="UniProtKB-KW"/>
</dbReference>
<organism evidence="2 3">
    <name type="scientific">Nocardia terpenica</name>
    <dbReference type="NCBI Taxonomy" id="455432"/>
    <lineage>
        <taxon>Bacteria</taxon>
        <taxon>Bacillati</taxon>
        <taxon>Actinomycetota</taxon>
        <taxon>Actinomycetes</taxon>
        <taxon>Mycobacteriales</taxon>
        <taxon>Nocardiaceae</taxon>
        <taxon>Nocardia</taxon>
    </lineage>
</organism>
<dbReference type="CDD" id="cd00397">
    <property type="entry name" value="DNA_BRE_C"/>
    <property type="match status" value="1"/>
</dbReference>
<dbReference type="EMBL" id="LWGR01000021">
    <property type="protein sequence ID" value="KZM68402.1"/>
    <property type="molecule type" value="Genomic_DNA"/>
</dbReference>
<dbReference type="SUPFAM" id="SSF56349">
    <property type="entry name" value="DNA breaking-rejoining enzymes"/>
    <property type="match status" value="1"/>
</dbReference>
<keyword evidence="1" id="KW-0233">DNA recombination</keyword>
<dbReference type="STRING" id="455432.AWN90_10975"/>
<dbReference type="InterPro" id="IPR013762">
    <property type="entry name" value="Integrase-like_cat_sf"/>
</dbReference>
<dbReference type="Gene3D" id="1.10.443.10">
    <property type="entry name" value="Intergrase catalytic core"/>
    <property type="match status" value="1"/>
</dbReference>
<dbReference type="InterPro" id="IPR011010">
    <property type="entry name" value="DNA_brk_join_enz"/>
</dbReference>
<evidence type="ECO:0000256" key="1">
    <source>
        <dbReference type="ARBA" id="ARBA00023172"/>
    </source>
</evidence>
<dbReference type="RefSeq" id="WP_067579968.1">
    <property type="nucleotide sequence ID" value="NZ_JABMCZ010000002.1"/>
</dbReference>